<dbReference type="PANTHER" id="PTHR10954:SF23">
    <property type="entry name" value="RIBONUCLEASE"/>
    <property type="match status" value="1"/>
</dbReference>
<feature type="binding site" evidence="14 15">
    <location>
        <position position="8"/>
    </location>
    <ligand>
        <name>a divalent metal cation</name>
        <dbReference type="ChEBI" id="CHEBI:60240"/>
    </ligand>
</feature>
<comment type="similarity">
    <text evidence="5 14 16">Belongs to the RNase HII family.</text>
</comment>
<keyword evidence="8 14" id="KW-0963">Cytoplasm</keyword>
<comment type="function">
    <text evidence="3 14 16">Endonuclease that specifically degrades the RNA of RNA-DNA hybrids.</text>
</comment>
<comment type="catalytic activity">
    <reaction evidence="1 14 15 16">
        <text>Endonucleolytic cleavage to 5'-phosphomonoester.</text>
        <dbReference type="EC" id="3.1.26.4"/>
    </reaction>
</comment>
<dbReference type="FunFam" id="1.10.10.460:FF:000001">
    <property type="entry name" value="Ribonuclease"/>
    <property type="match status" value="1"/>
</dbReference>
<dbReference type="InterPro" id="IPR024567">
    <property type="entry name" value="RNase_HII/HIII_dom"/>
</dbReference>
<evidence type="ECO:0000256" key="9">
    <source>
        <dbReference type="ARBA" id="ARBA00022722"/>
    </source>
</evidence>
<keyword evidence="11 14" id="KW-0255">Endonuclease</keyword>
<dbReference type="EC" id="3.1.26.4" evidence="6 14"/>
<dbReference type="InterPro" id="IPR001352">
    <property type="entry name" value="RNase_HII/HIII"/>
</dbReference>
<protein>
    <recommendedName>
        <fullName evidence="7 14">Ribonuclease HII</fullName>
        <shortName evidence="14">RNase HII</shortName>
        <ecNumber evidence="6 14">3.1.26.4</ecNumber>
    </recommendedName>
</protein>
<organism evidence="18">
    <name type="scientific">Candidatus Methanogaster sp. ANME-2c ERB4</name>
    <dbReference type="NCBI Taxonomy" id="2759911"/>
    <lineage>
        <taxon>Archaea</taxon>
        <taxon>Methanobacteriati</taxon>
        <taxon>Methanobacteriota</taxon>
        <taxon>Stenosarchaea group</taxon>
        <taxon>Methanomicrobia</taxon>
        <taxon>Methanosarcinales</taxon>
        <taxon>ANME-2 cluster</taxon>
        <taxon>Candidatus Methanogasteraceae</taxon>
        <taxon>Candidatus Methanogaster</taxon>
    </lineage>
</organism>
<reference evidence="18" key="1">
    <citation type="submission" date="2020-06" db="EMBL/GenBank/DDBJ databases">
        <title>Unique genomic features of the anaerobic methanotrophic archaea.</title>
        <authorList>
            <person name="Chadwick G.L."/>
            <person name="Skennerton C.T."/>
            <person name="Laso-Perez R."/>
            <person name="Leu A.O."/>
            <person name="Speth D.R."/>
            <person name="Yu H."/>
            <person name="Morgan-Lang C."/>
            <person name="Hatzenpichler R."/>
            <person name="Goudeau D."/>
            <person name="Malmstrom R."/>
            <person name="Brazelton W.J."/>
            <person name="Woyke T."/>
            <person name="Hallam S.J."/>
            <person name="Tyson G.W."/>
            <person name="Wegener G."/>
            <person name="Boetius A."/>
            <person name="Orphan V."/>
        </authorList>
    </citation>
    <scope>NUCLEOTIDE SEQUENCE</scope>
</reference>
<proteinExistence type="inferred from homology"/>
<evidence type="ECO:0000256" key="12">
    <source>
        <dbReference type="ARBA" id="ARBA00022801"/>
    </source>
</evidence>
<feature type="domain" description="RNase H type-2" evidence="17">
    <location>
        <begin position="1"/>
        <end position="210"/>
    </location>
</feature>
<dbReference type="HAMAP" id="MF_00052_A">
    <property type="entry name" value="RNase_HII_A"/>
    <property type="match status" value="1"/>
</dbReference>
<name>A0A7G9YR65_9EURY</name>
<evidence type="ECO:0000313" key="18">
    <source>
        <dbReference type="EMBL" id="QNO50499.1"/>
    </source>
</evidence>
<dbReference type="GO" id="GO:0003723">
    <property type="term" value="F:RNA binding"/>
    <property type="evidence" value="ECO:0007669"/>
    <property type="project" value="UniProtKB-UniRule"/>
</dbReference>
<keyword evidence="9 14" id="KW-0540">Nuclease</keyword>
<dbReference type="GO" id="GO:0043137">
    <property type="term" value="P:DNA replication, removal of RNA primer"/>
    <property type="evidence" value="ECO:0007669"/>
    <property type="project" value="TreeGrafter"/>
</dbReference>
<dbReference type="Gene3D" id="1.10.10.460">
    <property type="entry name" value="Ribonuclease hii. Domain 2"/>
    <property type="match status" value="1"/>
</dbReference>
<keyword evidence="10 14" id="KW-0479">Metal-binding</keyword>
<comment type="cofactor">
    <cofactor evidence="2">
        <name>Mg(2+)</name>
        <dbReference type="ChEBI" id="CHEBI:18420"/>
    </cofactor>
</comment>
<dbReference type="GO" id="GO:0005737">
    <property type="term" value="C:cytoplasm"/>
    <property type="evidence" value="ECO:0007669"/>
    <property type="project" value="UniProtKB-SubCell"/>
</dbReference>
<dbReference type="InterPro" id="IPR020787">
    <property type="entry name" value="RNase_HII_arc"/>
</dbReference>
<dbReference type="GO" id="GO:0032299">
    <property type="term" value="C:ribonuclease H2 complex"/>
    <property type="evidence" value="ECO:0007669"/>
    <property type="project" value="TreeGrafter"/>
</dbReference>
<sequence>MKIAGIDEAGKGPVIGPMCVAGVLVDEARMHLIDGLGLKDSKKLTPKRREFFDGEIKKIADDWFVLEVSAHQIDELRTVMTMNEIMVKAFARVLENLKPEHAFLDAADVNEARFGRNVQGSCKHHLTVTARHKADATYPIVAAASIIAKVQRDHAVKTLRGEVGDFGSGYPSDPKTIRFMREWFREHKGFPEWVRHSWKTTRNVATAAAQRTL</sequence>
<gene>
    <name evidence="14 18" type="primary">rnhB</name>
    <name evidence="18" type="ORF">EGLMOMJH_00038</name>
</gene>
<evidence type="ECO:0000256" key="2">
    <source>
        <dbReference type="ARBA" id="ARBA00001946"/>
    </source>
</evidence>
<evidence type="ECO:0000256" key="13">
    <source>
        <dbReference type="ARBA" id="ARBA00023211"/>
    </source>
</evidence>
<dbReference type="NCBIfam" id="TIGR00729">
    <property type="entry name" value="ribonuclease HII"/>
    <property type="match status" value="1"/>
</dbReference>
<evidence type="ECO:0000256" key="8">
    <source>
        <dbReference type="ARBA" id="ARBA00022490"/>
    </source>
</evidence>
<dbReference type="InterPro" id="IPR036397">
    <property type="entry name" value="RNaseH_sf"/>
</dbReference>
<feature type="binding site" evidence="14 15">
    <location>
        <position position="105"/>
    </location>
    <ligand>
        <name>a divalent metal cation</name>
        <dbReference type="ChEBI" id="CHEBI:60240"/>
    </ligand>
</feature>
<dbReference type="PANTHER" id="PTHR10954">
    <property type="entry name" value="RIBONUCLEASE H2 SUBUNIT A"/>
    <property type="match status" value="1"/>
</dbReference>
<accession>A0A7G9YR65</accession>
<dbReference type="GO" id="GO:0006298">
    <property type="term" value="P:mismatch repair"/>
    <property type="evidence" value="ECO:0007669"/>
    <property type="project" value="TreeGrafter"/>
</dbReference>
<evidence type="ECO:0000256" key="16">
    <source>
        <dbReference type="RuleBase" id="RU003515"/>
    </source>
</evidence>
<evidence type="ECO:0000256" key="3">
    <source>
        <dbReference type="ARBA" id="ARBA00004065"/>
    </source>
</evidence>
<evidence type="ECO:0000259" key="17">
    <source>
        <dbReference type="PROSITE" id="PS51975"/>
    </source>
</evidence>
<evidence type="ECO:0000256" key="1">
    <source>
        <dbReference type="ARBA" id="ARBA00000077"/>
    </source>
</evidence>
<comment type="cofactor">
    <cofactor evidence="14 15">
        <name>Mn(2+)</name>
        <dbReference type="ChEBI" id="CHEBI:29035"/>
    </cofactor>
    <cofactor evidence="14 15">
        <name>Mg(2+)</name>
        <dbReference type="ChEBI" id="CHEBI:18420"/>
    </cofactor>
    <text evidence="14 15">Manganese or magnesium. Binds 1 divalent metal ion per monomer in the absence of substrate. May bind a second metal ion after substrate binding.</text>
</comment>
<evidence type="ECO:0000256" key="11">
    <source>
        <dbReference type="ARBA" id="ARBA00022759"/>
    </source>
</evidence>
<feature type="binding site" evidence="14 15">
    <location>
        <position position="7"/>
    </location>
    <ligand>
        <name>a divalent metal cation</name>
        <dbReference type="ChEBI" id="CHEBI:60240"/>
    </ligand>
</feature>
<dbReference type="GO" id="GO:0030145">
    <property type="term" value="F:manganese ion binding"/>
    <property type="evidence" value="ECO:0007669"/>
    <property type="project" value="UniProtKB-UniRule"/>
</dbReference>
<keyword evidence="13 14" id="KW-0464">Manganese</keyword>
<dbReference type="EMBL" id="MT631437">
    <property type="protein sequence ID" value="QNO50499.1"/>
    <property type="molecule type" value="Genomic_DNA"/>
</dbReference>
<dbReference type="CDD" id="cd07180">
    <property type="entry name" value="RNase_HII_archaea_like"/>
    <property type="match status" value="1"/>
</dbReference>
<evidence type="ECO:0000256" key="6">
    <source>
        <dbReference type="ARBA" id="ARBA00012180"/>
    </source>
</evidence>
<evidence type="ECO:0000256" key="14">
    <source>
        <dbReference type="HAMAP-Rule" id="MF_00052"/>
    </source>
</evidence>
<evidence type="ECO:0000256" key="7">
    <source>
        <dbReference type="ARBA" id="ARBA00019179"/>
    </source>
</evidence>
<dbReference type="Pfam" id="PF01351">
    <property type="entry name" value="RNase_HII"/>
    <property type="match status" value="1"/>
</dbReference>
<evidence type="ECO:0000256" key="15">
    <source>
        <dbReference type="PROSITE-ProRule" id="PRU01319"/>
    </source>
</evidence>
<dbReference type="InterPro" id="IPR023160">
    <property type="entry name" value="RNase_HII_hlx-loop-hlx_cap_dom"/>
</dbReference>
<dbReference type="PROSITE" id="PS51975">
    <property type="entry name" value="RNASE_H_2"/>
    <property type="match status" value="1"/>
</dbReference>
<evidence type="ECO:0000256" key="5">
    <source>
        <dbReference type="ARBA" id="ARBA00007383"/>
    </source>
</evidence>
<dbReference type="InterPro" id="IPR012337">
    <property type="entry name" value="RNaseH-like_sf"/>
</dbReference>
<keyword evidence="12 14" id="KW-0378">Hydrolase</keyword>
<evidence type="ECO:0000256" key="10">
    <source>
        <dbReference type="ARBA" id="ARBA00022723"/>
    </source>
</evidence>
<dbReference type="SUPFAM" id="SSF53098">
    <property type="entry name" value="Ribonuclease H-like"/>
    <property type="match status" value="1"/>
</dbReference>
<evidence type="ECO:0000256" key="4">
    <source>
        <dbReference type="ARBA" id="ARBA00004496"/>
    </source>
</evidence>
<dbReference type="AlphaFoldDB" id="A0A7G9YR65"/>
<dbReference type="InterPro" id="IPR004649">
    <property type="entry name" value="RNase_H2_suA"/>
</dbReference>
<dbReference type="GO" id="GO:0004523">
    <property type="term" value="F:RNA-DNA hybrid ribonuclease activity"/>
    <property type="evidence" value="ECO:0007669"/>
    <property type="project" value="UniProtKB-UniRule"/>
</dbReference>
<comment type="subcellular location">
    <subcellularLocation>
        <location evidence="4 14">Cytoplasm</location>
    </subcellularLocation>
</comment>
<dbReference type="Gene3D" id="3.30.420.10">
    <property type="entry name" value="Ribonuclease H-like superfamily/Ribonuclease H"/>
    <property type="match status" value="1"/>
</dbReference>